<evidence type="ECO:0000313" key="4">
    <source>
        <dbReference type="Proteomes" id="UP000018439"/>
    </source>
</evidence>
<accession>F3ZR35</accession>
<keyword evidence="1" id="KW-0732">Signal</keyword>
<dbReference type="EMBL" id="CM001167">
    <property type="protein sequence ID" value="EGJ70628.1"/>
    <property type="molecule type" value="Genomic_DNA"/>
</dbReference>
<keyword evidence="3" id="KW-0378">Hydrolase</keyword>
<keyword evidence="3" id="KW-0269">Exonuclease</keyword>
<dbReference type="AlphaFoldDB" id="F3ZR35"/>
<evidence type="ECO:0000313" key="3">
    <source>
        <dbReference type="EMBL" id="EGJ70628.1"/>
    </source>
</evidence>
<gene>
    <name evidence="3" type="ORF">Bcop_0410</name>
</gene>
<dbReference type="PANTHER" id="PTHR42834:SF1">
    <property type="entry name" value="ENDONUCLEASE_EXONUCLEASE_PHOSPHATASE FAMILY PROTEIN (AFU_ORTHOLOGUE AFUA_3G09210)"/>
    <property type="match status" value="1"/>
</dbReference>
<dbReference type="InterPro" id="IPR036691">
    <property type="entry name" value="Endo/exonu/phosph_ase_sf"/>
</dbReference>
<dbReference type="SUPFAM" id="SSF56219">
    <property type="entry name" value="DNase I-like"/>
    <property type="match status" value="1"/>
</dbReference>
<sequence>MKFKYLLLTLCLSFGFTQMKAQKSYATYCVAFYNVENLFDTEDDVDNPGDDEYLPNGANAWTPGKYQKKLDNIAKVISRIGKDYCPAGPAILGVSEVENRRVLEDLVKNERISDVGYEIVHYESPDWRGIDVALLYNPKLFRVTNTVAQPYILPDNPNFKTRDQLLVSGVLAGEPVHVIVNHWPSRYGSKSTELREYAASITKSLVDSLQQIDPEAKVIIMGDLNDDPDDRSTRVVLNAKKYQKDVKPGGYYNTMWRLYDLGVGSLGYQGKWNLFDQIIITHSLLGSETSSLKFWRSEVFNKDFLIRKEGKRKGYPWRTFDGNTFIDGYSDHFPTLIYLIKEIK</sequence>
<evidence type="ECO:0000259" key="2">
    <source>
        <dbReference type="Pfam" id="PF19580"/>
    </source>
</evidence>
<feature type="chain" id="PRO_5003303782" evidence="1">
    <location>
        <begin position="22"/>
        <end position="344"/>
    </location>
</feature>
<keyword evidence="3" id="KW-0540">Nuclease</keyword>
<dbReference type="OrthoDB" id="9802724at2"/>
<dbReference type="PANTHER" id="PTHR42834">
    <property type="entry name" value="ENDONUCLEASE/EXONUCLEASE/PHOSPHATASE FAMILY PROTEIN (AFU_ORTHOLOGUE AFUA_3G09210)"/>
    <property type="match status" value="1"/>
</dbReference>
<evidence type="ECO:0000256" key="1">
    <source>
        <dbReference type="SAM" id="SignalP"/>
    </source>
</evidence>
<reference evidence="3 4" key="1">
    <citation type="journal article" date="2011" name="Stand. Genomic Sci.">
        <title>Non-contiguous finished genome sequence of Bacteroides coprosuis type strain (PC139).</title>
        <authorList>
            <person name="Land M."/>
            <person name="Held B."/>
            <person name="Gronow S."/>
            <person name="Abt B."/>
            <person name="Lucas S."/>
            <person name="Del Rio T.G."/>
            <person name="Nolan M."/>
            <person name="Tice H."/>
            <person name="Cheng J.F."/>
            <person name="Pitluck S."/>
            <person name="Liolios K."/>
            <person name="Pagani I."/>
            <person name="Ivanova N."/>
            <person name="Mavromatis K."/>
            <person name="Mikhailova N."/>
            <person name="Pati A."/>
            <person name="Tapia R."/>
            <person name="Han C."/>
            <person name="Goodwin L."/>
            <person name="Chen A."/>
            <person name="Palaniappan K."/>
            <person name="Hauser L."/>
            <person name="Brambilla E.M."/>
            <person name="Rohde M."/>
            <person name="Goker M."/>
            <person name="Detter J.C."/>
            <person name="Woyke T."/>
            <person name="Bristow J."/>
            <person name="Eisen J.A."/>
            <person name="Markowitz V."/>
            <person name="Hugenholtz P."/>
            <person name="Kyrpides N.C."/>
            <person name="Klenk H.P."/>
            <person name="Lapidus A."/>
        </authorList>
    </citation>
    <scope>NUCLEOTIDE SEQUENCE</scope>
    <source>
        <strain evidence="3 4">DSM 18011</strain>
    </source>
</reference>
<organism evidence="3 4">
    <name type="scientific">Bacteroides coprosuis DSM 18011</name>
    <dbReference type="NCBI Taxonomy" id="679937"/>
    <lineage>
        <taxon>Bacteria</taxon>
        <taxon>Pseudomonadati</taxon>
        <taxon>Bacteroidota</taxon>
        <taxon>Bacteroidia</taxon>
        <taxon>Bacteroidales</taxon>
        <taxon>Bacteroidaceae</taxon>
        <taxon>Bacteroides</taxon>
    </lineage>
</organism>
<proteinExistence type="predicted"/>
<feature type="signal peptide" evidence="1">
    <location>
        <begin position="1"/>
        <end position="21"/>
    </location>
</feature>
<dbReference type="GO" id="GO:0004519">
    <property type="term" value="F:endonuclease activity"/>
    <property type="evidence" value="ECO:0007669"/>
    <property type="project" value="UniProtKB-KW"/>
</dbReference>
<dbReference type="InterPro" id="IPR005135">
    <property type="entry name" value="Endo/exonuclease/phosphatase"/>
</dbReference>
<name>F3ZR35_9BACE</name>
<keyword evidence="4" id="KW-1185">Reference proteome</keyword>
<dbReference type="GO" id="GO:0004527">
    <property type="term" value="F:exonuclease activity"/>
    <property type="evidence" value="ECO:0007669"/>
    <property type="project" value="UniProtKB-KW"/>
</dbReference>
<dbReference type="Gene3D" id="3.60.10.10">
    <property type="entry name" value="Endonuclease/exonuclease/phosphatase"/>
    <property type="match status" value="1"/>
</dbReference>
<dbReference type="Pfam" id="PF19580">
    <property type="entry name" value="Exo_endo_phos_3"/>
    <property type="match status" value="1"/>
</dbReference>
<keyword evidence="3" id="KW-0255">Endonuclease</keyword>
<protein>
    <submittedName>
        <fullName evidence="3">Endonuclease/exonuclease/phosphatase</fullName>
    </submittedName>
</protein>
<dbReference type="HOGENOM" id="CLU_058239_1_0_10"/>
<feature type="domain" description="Endonuclease/exonuclease/phosphatase" evidence="2">
    <location>
        <begin position="29"/>
        <end position="341"/>
    </location>
</feature>
<dbReference type="STRING" id="679937.Bcop_0410"/>
<dbReference type="eggNOG" id="COG2374">
    <property type="taxonomic scope" value="Bacteria"/>
</dbReference>
<dbReference type="Proteomes" id="UP000018439">
    <property type="component" value="Chromosome"/>
</dbReference>